<dbReference type="Proteomes" id="UP000503336">
    <property type="component" value="Chromosome"/>
</dbReference>
<evidence type="ECO:0000256" key="1">
    <source>
        <dbReference type="ARBA" id="ARBA00010759"/>
    </source>
</evidence>
<dbReference type="InterPro" id="IPR023635">
    <property type="entry name" value="Peptide_deformylase"/>
</dbReference>
<proteinExistence type="inferred from homology"/>
<comment type="similarity">
    <text evidence="1 2">Belongs to the polypeptide deformylase family.</text>
</comment>
<evidence type="ECO:0000256" key="2">
    <source>
        <dbReference type="HAMAP-Rule" id="MF_00163"/>
    </source>
</evidence>
<dbReference type="EC" id="3.5.1.88" evidence="2"/>
<dbReference type="SUPFAM" id="SSF56420">
    <property type="entry name" value="Peptide deformylase"/>
    <property type="match status" value="1"/>
</dbReference>
<dbReference type="GO" id="GO:0006412">
    <property type="term" value="P:translation"/>
    <property type="evidence" value="ECO:0007669"/>
    <property type="project" value="UniProtKB-UniRule"/>
</dbReference>
<feature type="binding site" evidence="2">
    <location>
        <position position="139"/>
    </location>
    <ligand>
        <name>Fe cation</name>
        <dbReference type="ChEBI" id="CHEBI:24875"/>
    </ligand>
</feature>
<dbReference type="PANTHER" id="PTHR10458">
    <property type="entry name" value="PEPTIDE DEFORMYLASE"/>
    <property type="match status" value="1"/>
</dbReference>
<comment type="cofactor">
    <cofactor evidence="2">
        <name>Fe(2+)</name>
        <dbReference type="ChEBI" id="CHEBI:29033"/>
    </cofactor>
    <text evidence="2">Binds 1 Fe(2+) ion.</text>
</comment>
<comment type="function">
    <text evidence="2">Removes the formyl group from the N-terminal Met of newly synthesized proteins. Requires at least a dipeptide for an efficient rate of reaction. N-terminal L-methionine is a prerequisite for activity but the enzyme has broad specificity at other positions.</text>
</comment>
<protein>
    <recommendedName>
        <fullName evidence="2">Peptide deformylase</fullName>
        <shortName evidence="2">PDF</shortName>
        <ecNumber evidence="2">3.5.1.88</ecNumber>
    </recommendedName>
    <alternativeName>
        <fullName evidence="2">Polypeptide deformylase</fullName>
    </alternativeName>
</protein>
<dbReference type="PIRSF" id="PIRSF004749">
    <property type="entry name" value="Pep_def"/>
    <property type="match status" value="1"/>
</dbReference>
<feature type="active site" evidence="2">
    <location>
        <position position="136"/>
    </location>
</feature>
<keyword evidence="2 3" id="KW-0378">Hydrolase</keyword>
<evidence type="ECO:0000313" key="3">
    <source>
        <dbReference type="EMBL" id="QIE57090.1"/>
    </source>
</evidence>
<feature type="binding site" evidence="2">
    <location>
        <position position="135"/>
    </location>
    <ligand>
        <name>Fe cation</name>
        <dbReference type="ChEBI" id="CHEBI:24875"/>
    </ligand>
</feature>
<name>A0A7L5BXI5_9RHOB</name>
<feature type="binding site" evidence="2">
    <location>
        <position position="93"/>
    </location>
    <ligand>
        <name>Fe cation</name>
        <dbReference type="ChEBI" id="CHEBI:24875"/>
    </ligand>
</feature>
<keyword evidence="4" id="KW-1185">Reference proteome</keyword>
<keyword evidence="2" id="KW-0479">Metal-binding</keyword>
<dbReference type="PRINTS" id="PR01576">
    <property type="entry name" value="PDEFORMYLASE"/>
</dbReference>
<dbReference type="KEGG" id="hdh:G5B40_17580"/>
<dbReference type="InterPro" id="IPR036821">
    <property type="entry name" value="Peptide_deformylase_sf"/>
</dbReference>
<dbReference type="EMBL" id="CP049056">
    <property type="protein sequence ID" value="QIE57090.1"/>
    <property type="molecule type" value="Genomic_DNA"/>
</dbReference>
<dbReference type="NCBIfam" id="NF001159">
    <property type="entry name" value="PRK00150.1-3"/>
    <property type="match status" value="1"/>
</dbReference>
<organism evidence="3 4">
    <name type="scientific">Pikeienuella piscinae</name>
    <dbReference type="NCBI Taxonomy" id="2748098"/>
    <lineage>
        <taxon>Bacteria</taxon>
        <taxon>Pseudomonadati</taxon>
        <taxon>Pseudomonadota</taxon>
        <taxon>Alphaproteobacteria</taxon>
        <taxon>Rhodobacterales</taxon>
        <taxon>Paracoccaceae</taxon>
        <taxon>Pikeienuella</taxon>
    </lineage>
</organism>
<keyword evidence="2" id="KW-0408">Iron</keyword>
<dbReference type="AlphaFoldDB" id="A0A7L5BXI5"/>
<dbReference type="HAMAP" id="MF_00163">
    <property type="entry name" value="Pep_deformylase"/>
    <property type="match status" value="1"/>
</dbReference>
<accession>A0A7L5BXI5</accession>
<dbReference type="Pfam" id="PF01327">
    <property type="entry name" value="Pep_deformylase"/>
    <property type="match status" value="1"/>
</dbReference>
<dbReference type="GO" id="GO:0046872">
    <property type="term" value="F:metal ion binding"/>
    <property type="evidence" value="ECO:0007669"/>
    <property type="project" value="UniProtKB-KW"/>
</dbReference>
<evidence type="ECO:0000313" key="4">
    <source>
        <dbReference type="Proteomes" id="UP000503336"/>
    </source>
</evidence>
<reference evidence="3 4" key="1">
    <citation type="submission" date="2020-02" db="EMBL/GenBank/DDBJ databases">
        <title>complete genome sequence of Rhodobacteraceae bacterium.</title>
        <authorList>
            <person name="Park J."/>
            <person name="Kim Y.-S."/>
            <person name="Kim K.-H."/>
        </authorList>
    </citation>
    <scope>NUCLEOTIDE SEQUENCE [LARGE SCALE GENOMIC DNA]</scope>
    <source>
        <strain evidence="3 4">RR4-56</strain>
    </source>
</reference>
<dbReference type="RefSeq" id="WP_165101382.1">
    <property type="nucleotide sequence ID" value="NZ_CP049056.1"/>
</dbReference>
<dbReference type="NCBIfam" id="TIGR00079">
    <property type="entry name" value="pept_deformyl"/>
    <property type="match status" value="1"/>
</dbReference>
<dbReference type="GO" id="GO:0042586">
    <property type="term" value="F:peptide deformylase activity"/>
    <property type="evidence" value="ECO:0007669"/>
    <property type="project" value="UniProtKB-UniRule"/>
</dbReference>
<comment type="catalytic activity">
    <reaction evidence="2">
        <text>N-terminal N-formyl-L-methionyl-[peptide] + H2O = N-terminal L-methionyl-[peptide] + formate</text>
        <dbReference type="Rhea" id="RHEA:24420"/>
        <dbReference type="Rhea" id="RHEA-COMP:10639"/>
        <dbReference type="Rhea" id="RHEA-COMP:10640"/>
        <dbReference type="ChEBI" id="CHEBI:15377"/>
        <dbReference type="ChEBI" id="CHEBI:15740"/>
        <dbReference type="ChEBI" id="CHEBI:49298"/>
        <dbReference type="ChEBI" id="CHEBI:64731"/>
        <dbReference type="EC" id="3.5.1.88"/>
    </reaction>
</comment>
<dbReference type="CDD" id="cd00487">
    <property type="entry name" value="Pep_deformylase"/>
    <property type="match status" value="1"/>
</dbReference>
<sequence length="171" mass="19093">MSILPILIHPDPRLKRVCDPVADPASVAGLIEDMFQTMYDAPGIGLAAAQVGVNARVLVMDCAGKEEEPDPVAMINPEILEISEEMNEHEEGCLSIPEQYAMVARPAEVVVRWTTPSHGTDERRFDGLRATCVQHEIDHLDGRLFIDHIGSVRRQMITQKMKKLKRERAKA</sequence>
<dbReference type="PANTHER" id="PTHR10458:SF22">
    <property type="entry name" value="PEPTIDE DEFORMYLASE"/>
    <property type="match status" value="1"/>
</dbReference>
<keyword evidence="2" id="KW-0648">Protein biosynthesis</keyword>
<gene>
    <name evidence="2" type="primary">def</name>
    <name evidence="3" type="ORF">G5B40_17580</name>
</gene>
<dbReference type="Gene3D" id="3.90.45.10">
    <property type="entry name" value="Peptide deformylase"/>
    <property type="match status" value="1"/>
</dbReference>